<accession>A0AAV4HN64</accession>
<proteinExistence type="predicted"/>
<dbReference type="AlphaFoldDB" id="A0AAV4HN64"/>
<evidence type="ECO:0000313" key="2">
    <source>
        <dbReference type="Proteomes" id="UP000762676"/>
    </source>
</evidence>
<evidence type="ECO:0000313" key="1">
    <source>
        <dbReference type="EMBL" id="GFR98792.1"/>
    </source>
</evidence>
<protein>
    <submittedName>
        <fullName evidence="1">Uncharacterized protein</fullName>
    </submittedName>
</protein>
<dbReference type="EMBL" id="BMAT01005719">
    <property type="protein sequence ID" value="GFR98792.1"/>
    <property type="molecule type" value="Genomic_DNA"/>
</dbReference>
<comment type="caution">
    <text evidence="1">The sequence shown here is derived from an EMBL/GenBank/DDBJ whole genome shotgun (WGS) entry which is preliminary data.</text>
</comment>
<sequence length="91" mass="9929">MRFDIEKHQVSSVFLSADRLFGLAVRHSLGDQEVRGSIPGRVKPRTLNIVLAADPACVWHYGFSGQDNVTGCGVRKRSLHLSVTASFFGTG</sequence>
<gene>
    <name evidence="1" type="ORF">ElyMa_002777700</name>
</gene>
<dbReference type="Proteomes" id="UP000762676">
    <property type="component" value="Unassembled WGS sequence"/>
</dbReference>
<reference evidence="1 2" key="1">
    <citation type="journal article" date="2021" name="Elife">
        <title>Chloroplast acquisition without the gene transfer in kleptoplastic sea slugs, Plakobranchus ocellatus.</title>
        <authorList>
            <person name="Maeda T."/>
            <person name="Takahashi S."/>
            <person name="Yoshida T."/>
            <person name="Shimamura S."/>
            <person name="Takaki Y."/>
            <person name="Nagai Y."/>
            <person name="Toyoda A."/>
            <person name="Suzuki Y."/>
            <person name="Arimoto A."/>
            <person name="Ishii H."/>
            <person name="Satoh N."/>
            <person name="Nishiyama T."/>
            <person name="Hasebe M."/>
            <person name="Maruyama T."/>
            <person name="Minagawa J."/>
            <person name="Obokata J."/>
            <person name="Shigenobu S."/>
        </authorList>
    </citation>
    <scope>NUCLEOTIDE SEQUENCE [LARGE SCALE GENOMIC DNA]</scope>
</reference>
<keyword evidence="2" id="KW-1185">Reference proteome</keyword>
<organism evidence="1 2">
    <name type="scientific">Elysia marginata</name>
    <dbReference type="NCBI Taxonomy" id="1093978"/>
    <lineage>
        <taxon>Eukaryota</taxon>
        <taxon>Metazoa</taxon>
        <taxon>Spiralia</taxon>
        <taxon>Lophotrochozoa</taxon>
        <taxon>Mollusca</taxon>
        <taxon>Gastropoda</taxon>
        <taxon>Heterobranchia</taxon>
        <taxon>Euthyneura</taxon>
        <taxon>Panpulmonata</taxon>
        <taxon>Sacoglossa</taxon>
        <taxon>Placobranchoidea</taxon>
        <taxon>Plakobranchidae</taxon>
        <taxon>Elysia</taxon>
    </lineage>
</organism>
<name>A0AAV4HN64_9GAST</name>